<dbReference type="InterPro" id="IPR050445">
    <property type="entry name" value="Bact_polysacc_biosynth/exp"/>
</dbReference>
<gene>
    <name evidence="10" type="ORF">JKG68_31865</name>
</gene>
<dbReference type="InterPro" id="IPR003856">
    <property type="entry name" value="LPS_length_determ_N"/>
</dbReference>
<evidence type="ECO:0000256" key="8">
    <source>
        <dbReference type="SAM" id="Phobius"/>
    </source>
</evidence>
<evidence type="ECO:0000256" key="1">
    <source>
        <dbReference type="ARBA" id="ARBA00004651"/>
    </source>
</evidence>
<comment type="caution">
    <text evidence="10">The sequence shown here is derived from an EMBL/GenBank/DDBJ whole genome shotgun (WGS) entry which is preliminary data.</text>
</comment>
<keyword evidence="2" id="KW-1003">Cell membrane</keyword>
<keyword evidence="3 8" id="KW-0812">Transmembrane</keyword>
<dbReference type="Pfam" id="PF02706">
    <property type="entry name" value="Wzz"/>
    <property type="match status" value="1"/>
</dbReference>
<accession>A0A937D178</accession>
<organism evidence="10 11">
    <name type="scientific">Microvirga aerilata</name>
    <dbReference type="NCBI Taxonomy" id="670292"/>
    <lineage>
        <taxon>Bacteria</taxon>
        <taxon>Pseudomonadati</taxon>
        <taxon>Pseudomonadota</taxon>
        <taxon>Alphaproteobacteria</taxon>
        <taxon>Hyphomicrobiales</taxon>
        <taxon>Methylobacteriaceae</taxon>
        <taxon>Microvirga</taxon>
    </lineage>
</organism>
<dbReference type="RefSeq" id="WP_202066386.1">
    <property type="nucleotide sequence ID" value="NZ_JAEQMY010000228.1"/>
</dbReference>
<feature type="region of interest" description="Disordered" evidence="7">
    <location>
        <begin position="303"/>
        <end position="328"/>
    </location>
</feature>
<keyword evidence="11" id="KW-1185">Reference proteome</keyword>
<keyword evidence="6" id="KW-0175">Coiled coil</keyword>
<dbReference type="PANTHER" id="PTHR32309:SF31">
    <property type="entry name" value="CAPSULAR EXOPOLYSACCHARIDE FAMILY"/>
    <property type="match status" value="1"/>
</dbReference>
<dbReference type="EMBL" id="JAEQMY010000228">
    <property type="protein sequence ID" value="MBL0408464.1"/>
    <property type="molecule type" value="Genomic_DNA"/>
</dbReference>
<evidence type="ECO:0000259" key="9">
    <source>
        <dbReference type="Pfam" id="PF02706"/>
    </source>
</evidence>
<proteinExistence type="predicted"/>
<evidence type="ECO:0000256" key="2">
    <source>
        <dbReference type="ARBA" id="ARBA00022475"/>
    </source>
</evidence>
<sequence>MTPVTPMDVLSVTWKRKWTLLSVFILCNVLAWLAYPLIAPTYEATAFLIAQQDRPLRISEGNRDESIIRQDQFLNSQAQIAQSETVLRNAIQVIGTEQLYKDLASPEKSSRVPDLVPEWVRTSEAFSFLRDWSNQGETEDNSVAERSINDVDRAYLRVASAISVRVEPLTDLIRISFRHKDPQIAAQFVRQVITNFLERHAQLATSVGALNFVEKQRNRYTEEFERASEEFANFARKSGVYSIEKQREILLSRRSSILDALAATRGAIAEKEAQAQDLANQLSRLRLTNQSPQISALARDTLLRENNRREGRGTQNQSETRDTDIQVNPNDPPLLLVRVYQDTVQSLVRTNSELAGLRALSEKQQTEFTSIEQELSSLSQKVTEFDRLKQAVDVASHSSELFARKAVEQEVDAALQAQNFSKLQVAQEPIVPLKPVSPNRITFLAAGLAAGLMTSGALALLIALRASWRQSRKYLLDHPNG</sequence>
<comment type="subcellular location">
    <subcellularLocation>
        <location evidence="1">Cell membrane</location>
        <topology evidence="1">Multi-pass membrane protein</topology>
    </subcellularLocation>
</comment>
<reference evidence="10" key="1">
    <citation type="submission" date="2021-01" db="EMBL/GenBank/DDBJ databases">
        <title>Microvirga sp.</title>
        <authorList>
            <person name="Kim M.K."/>
        </authorList>
    </citation>
    <scope>NUCLEOTIDE SEQUENCE</scope>
    <source>
        <strain evidence="10">5420S-16</strain>
    </source>
</reference>
<feature type="transmembrane region" description="Helical" evidence="8">
    <location>
        <begin position="20"/>
        <end position="38"/>
    </location>
</feature>
<dbReference type="Proteomes" id="UP000605848">
    <property type="component" value="Unassembled WGS sequence"/>
</dbReference>
<feature type="coiled-coil region" evidence="6">
    <location>
        <begin position="261"/>
        <end position="288"/>
    </location>
</feature>
<dbReference type="GO" id="GO:0005886">
    <property type="term" value="C:plasma membrane"/>
    <property type="evidence" value="ECO:0007669"/>
    <property type="project" value="UniProtKB-SubCell"/>
</dbReference>
<name>A0A937D178_9HYPH</name>
<feature type="compositionally biased region" description="Basic and acidic residues" evidence="7">
    <location>
        <begin position="303"/>
        <end position="312"/>
    </location>
</feature>
<feature type="domain" description="Polysaccharide chain length determinant N-terminal" evidence="9">
    <location>
        <begin position="10"/>
        <end position="92"/>
    </location>
</feature>
<dbReference type="AlphaFoldDB" id="A0A937D178"/>
<feature type="transmembrane region" description="Helical" evidence="8">
    <location>
        <begin position="441"/>
        <end position="464"/>
    </location>
</feature>
<protein>
    <recommendedName>
        <fullName evidence="9">Polysaccharide chain length determinant N-terminal domain-containing protein</fullName>
    </recommendedName>
</protein>
<keyword evidence="4 8" id="KW-1133">Transmembrane helix</keyword>
<evidence type="ECO:0000256" key="3">
    <source>
        <dbReference type="ARBA" id="ARBA00022692"/>
    </source>
</evidence>
<feature type="coiled-coil region" evidence="6">
    <location>
        <begin position="210"/>
        <end position="237"/>
    </location>
</feature>
<evidence type="ECO:0000256" key="5">
    <source>
        <dbReference type="ARBA" id="ARBA00023136"/>
    </source>
</evidence>
<dbReference type="PANTHER" id="PTHR32309">
    <property type="entry name" value="TYROSINE-PROTEIN KINASE"/>
    <property type="match status" value="1"/>
</dbReference>
<evidence type="ECO:0000256" key="7">
    <source>
        <dbReference type="SAM" id="MobiDB-lite"/>
    </source>
</evidence>
<keyword evidence="5 8" id="KW-0472">Membrane</keyword>
<evidence type="ECO:0000256" key="6">
    <source>
        <dbReference type="SAM" id="Coils"/>
    </source>
</evidence>
<evidence type="ECO:0000313" key="10">
    <source>
        <dbReference type="EMBL" id="MBL0408464.1"/>
    </source>
</evidence>
<evidence type="ECO:0000256" key="4">
    <source>
        <dbReference type="ARBA" id="ARBA00022989"/>
    </source>
</evidence>
<evidence type="ECO:0000313" key="11">
    <source>
        <dbReference type="Proteomes" id="UP000605848"/>
    </source>
</evidence>